<comment type="caution">
    <text evidence="1">The sequence shown here is derived from an EMBL/GenBank/DDBJ whole genome shotgun (WGS) entry which is preliminary data.</text>
</comment>
<keyword evidence="2" id="KW-1185">Reference proteome</keyword>
<evidence type="ECO:0000313" key="1">
    <source>
        <dbReference type="EMBL" id="MBG9388869.1"/>
    </source>
</evidence>
<name>A0A931H582_9BURK</name>
<evidence type="ECO:0000313" key="2">
    <source>
        <dbReference type="Proteomes" id="UP000651050"/>
    </source>
</evidence>
<accession>A0A931H582</accession>
<protein>
    <submittedName>
        <fullName evidence="1">Uncharacterized protein</fullName>
    </submittedName>
</protein>
<dbReference type="RefSeq" id="WP_196986698.1">
    <property type="nucleotide sequence ID" value="NZ_JADWYS010000001.1"/>
</dbReference>
<reference evidence="1" key="1">
    <citation type="submission" date="2020-11" db="EMBL/GenBank/DDBJ databases">
        <title>Bacterial whole genome sequence for Caenimonas sp. DR4.4.</title>
        <authorList>
            <person name="Le V."/>
            <person name="Ko S.-R."/>
            <person name="Ahn C.-Y."/>
            <person name="Oh H.-M."/>
        </authorList>
    </citation>
    <scope>NUCLEOTIDE SEQUENCE</scope>
    <source>
        <strain evidence="1">DR4.4</strain>
    </source>
</reference>
<organism evidence="1 2">
    <name type="scientific">Caenimonas aquaedulcis</name>
    <dbReference type="NCBI Taxonomy" id="2793270"/>
    <lineage>
        <taxon>Bacteria</taxon>
        <taxon>Pseudomonadati</taxon>
        <taxon>Pseudomonadota</taxon>
        <taxon>Betaproteobacteria</taxon>
        <taxon>Burkholderiales</taxon>
        <taxon>Comamonadaceae</taxon>
        <taxon>Caenimonas</taxon>
    </lineage>
</organism>
<dbReference type="Proteomes" id="UP000651050">
    <property type="component" value="Unassembled WGS sequence"/>
</dbReference>
<sequence>MDRIIVYIDDAAYAAQQLVPMAGGSAAHWVIVACPPRMTKRISKWVSHSARETWRAKWSEKLVAQVAPGLREGGGDVTSVIAEGNLVKLTQSLIARHGAARVLDARRPKFGQDLPPVTADQPPSSNERWEVPGAVAGLGAALLLAAE</sequence>
<proteinExistence type="predicted"/>
<dbReference type="PROSITE" id="PS51257">
    <property type="entry name" value="PROKAR_LIPOPROTEIN"/>
    <property type="match status" value="1"/>
</dbReference>
<dbReference type="EMBL" id="JADWYS010000001">
    <property type="protein sequence ID" value="MBG9388869.1"/>
    <property type="molecule type" value="Genomic_DNA"/>
</dbReference>
<gene>
    <name evidence="1" type="ORF">I5803_12620</name>
</gene>
<dbReference type="AlphaFoldDB" id="A0A931H582"/>